<keyword evidence="3" id="KW-1185">Reference proteome</keyword>
<gene>
    <name evidence="2" type="ORF">HPB48_014342</name>
</gene>
<accession>A0A9J6FTI9</accession>
<evidence type="ECO:0000313" key="2">
    <source>
        <dbReference type="EMBL" id="KAH9369478.1"/>
    </source>
</evidence>
<dbReference type="OrthoDB" id="6485491at2759"/>
<dbReference type="Proteomes" id="UP000821853">
    <property type="component" value="Chromosome 3"/>
</dbReference>
<keyword evidence="1" id="KW-0812">Transmembrane</keyword>
<evidence type="ECO:0000256" key="1">
    <source>
        <dbReference type="SAM" id="Phobius"/>
    </source>
</evidence>
<dbReference type="AlphaFoldDB" id="A0A9J6FTI9"/>
<feature type="transmembrane region" description="Helical" evidence="1">
    <location>
        <begin position="99"/>
        <end position="119"/>
    </location>
</feature>
<evidence type="ECO:0000313" key="3">
    <source>
        <dbReference type="Proteomes" id="UP000821853"/>
    </source>
</evidence>
<dbReference type="VEuPathDB" id="VectorBase:HLOH_059312"/>
<dbReference type="OMA" id="WIPGYSM"/>
<feature type="transmembrane region" description="Helical" evidence="1">
    <location>
        <begin position="17"/>
        <end position="39"/>
    </location>
</feature>
<feature type="transmembrane region" description="Helical" evidence="1">
    <location>
        <begin position="125"/>
        <end position="147"/>
    </location>
</feature>
<reference evidence="2 3" key="1">
    <citation type="journal article" date="2020" name="Cell">
        <title>Large-Scale Comparative Analyses of Tick Genomes Elucidate Their Genetic Diversity and Vector Capacities.</title>
        <authorList>
            <consortium name="Tick Genome and Microbiome Consortium (TIGMIC)"/>
            <person name="Jia N."/>
            <person name="Wang J."/>
            <person name="Shi W."/>
            <person name="Du L."/>
            <person name="Sun Y."/>
            <person name="Zhan W."/>
            <person name="Jiang J.F."/>
            <person name="Wang Q."/>
            <person name="Zhang B."/>
            <person name="Ji P."/>
            <person name="Bell-Sakyi L."/>
            <person name="Cui X.M."/>
            <person name="Yuan T.T."/>
            <person name="Jiang B.G."/>
            <person name="Yang W.F."/>
            <person name="Lam T.T."/>
            <person name="Chang Q.C."/>
            <person name="Ding S.J."/>
            <person name="Wang X.J."/>
            <person name="Zhu J.G."/>
            <person name="Ruan X.D."/>
            <person name="Zhao L."/>
            <person name="Wei J.T."/>
            <person name="Ye R.Z."/>
            <person name="Que T.C."/>
            <person name="Du C.H."/>
            <person name="Zhou Y.H."/>
            <person name="Cheng J.X."/>
            <person name="Dai P.F."/>
            <person name="Guo W.B."/>
            <person name="Han X.H."/>
            <person name="Huang E.J."/>
            <person name="Li L.F."/>
            <person name="Wei W."/>
            <person name="Gao Y.C."/>
            <person name="Liu J.Z."/>
            <person name="Shao H.Z."/>
            <person name="Wang X."/>
            <person name="Wang C.C."/>
            <person name="Yang T.C."/>
            <person name="Huo Q.B."/>
            <person name="Li W."/>
            <person name="Chen H.Y."/>
            <person name="Chen S.E."/>
            <person name="Zhou L.G."/>
            <person name="Ni X.B."/>
            <person name="Tian J.H."/>
            <person name="Sheng Y."/>
            <person name="Liu T."/>
            <person name="Pan Y.S."/>
            <person name="Xia L.Y."/>
            <person name="Li J."/>
            <person name="Zhao F."/>
            <person name="Cao W.C."/>
        </authorList>
    </citation>
    <scope>NUCLEOTIDE SEQUENCE [LARGE SCALE GENOMIC DNA]</scope>
    <source>
        <strain evidence="2">HaeL-2018</strain>
    </source>
</reference>
<organism evidence="2 3">
    <name type="scientific">Haemaphysalis longicornis</name>
    <name type="common">Bush tick</name>
    <dbReference type="NCBI Taxonomy" id="44386"/>
    <lineage>
        <taxon>Eukaryota</taxon>
        <taxon>Metazoa</taxon>
        <taxon>Ecdysozoa</taxon>
        <taxon>Arthropoda</taxon>
        <taxon>Chelicerata</taxon>
        <taxon>Arachnida</taxon>
        <taxon>Acari</taxon>
        <taxon>Parasitiformes</taxon>
        <taxon>Ixodida</taxon>
        <taxon>Ixodoidea</taxon>
        <taxon>Ixodidae</taxon>
        <taxon>Haemaphysalinae</taxon>
        <taxon>Haemaphysalis</taxon>
    </lineage>
</organism>
<name>A0A9J6FTI9_HAELO</name>
<proteinExistence type="predicted"/>
<keyword evidence="1" id="KW-0472">Membrane</keyword>
<sequence>MQEPGKAVYGISQSGRLVLVIALLAFVAGGTLSVVGVASQKTVQIAVGVCIMTVGVGTYTMAIMFTSVTGPPSGFDLKDFETVEKIKPASFSPNRQSKLALTFAFFLFLGGCVMVVLGFNFDVAYMWIPGYSMAVIAFIAYTAVVLYGPMTISPGAIIVSFPDDAVPAQPQTILTAQYTRKMASEDPALRTRGYAKTVADASEYDTEARGFQGFEKYKHCAKGYTPAEYDGY</sequence>
<feature type="transmembrane region" description="Helical" evidence="1">
    <location>
        <begin position="45"/>
        <end position="68"/>
    </location>
</feature>
<protein>
    <submittedName>
        <fullName evidence="2">Uncharacterized protein</fullName>
    </submittedName>
</protein>
<keyword evidence="1" id="KW-1133">Transmembrane helix</keyword>
<dbReference type="EMBL" id="JABSTR010000005">
    <property type="protein sequence ID" value="KAH9369478.1"/>
    <property type="molecule type" value="Genomic_DNA"/>
</dbReference>
<comment type="caution">
    <text evidence="2">The sequence shown here is derived from an EMBL/GenBank/DDBJ whole genome shotgun (WGS) entry which is preliminary data.</text>
</comment>